<gene>
    <name evidence="1" type="ORF">L195_g059893</name>
</gene>
<dbReference type="SUPFAM" id="SSF52047">
    <property type="entry name" value="RNI-like"/>
    <property type="match status" value="1"/>
</dbReference>
<evidence type="ECO:0000313" key="2">
    <source>
        <dbReference type="Proteomes" id="UP000236291"/>
    </source>
</evidence>
<dbReference type="Proteomes" id="UP000236291">
    <property type="component" value="Unassembled WGS sequence"/>
</dbReference>
<accession>A0A2K3K0R5</accession>
<name>A0A2K3K0R5_TRIPR</name>
<evidence type="ECO:0000313" key="1">
    <source>
        <dbReference type="EMBL" id="PNX59852.1"/>
    </source>
</evidence>
<reference evidence="1 2" key="2">
    <citation type="journal article" date="2017" name="Front. Plant Sci.">
        <title>Gene Classification and Mining of Molecular Markers Useful in Red Clover (Trifolium pratense) Breeding.</title>
        <authorList>
            <person name="Istvanek J."/>
            <person name="Dluhosova J."/>
            <person name="Dluhos P."/>
            <person name="Patkova L."/>
            <person name="Nedelnik J."/>
            <person name="Repkova J."/>
        </authorList>
    </citation>
    <scope>NUCLEOTIDE SEQUENCE [LARGE SCALE GENOMIC DNA]</scope>
    <source>
        <strain evidence="2">cv. Tatra</strain>
        <tissue evidence="1">Young leaves</tissue>
    </source>
</reference>
<feature type="non-terminal residue" evidence="1">
    <location>
        <position position="143"/>
    </location>
</feature>
<dbReference type="InterPro" id="IPR032675">
    <property type="entry name" value="LRR_dom_sf"/>
</dbReference>
<protein>
    <submittedName>
        <fullName evidence="1">Putative F-box/LRR protein</fullName>
    </submittedName>
</protein>
<organism evidence="1 2">
    <name type="scientific">Trifolium pratense</name>
    <name type="common">Red clover</name>
    <dbReference type="NCBI Taxonomy" id="57577"/>
    <lineage>
        <taxon>Eukaryota</taxon>
        <taxon>Viridiplantae</taxon>
        <taxon>Streptophyta</taxon>
        <taxon>Embryophyta</taxon>
        <taxon>Tracheophyta</taxon>
        <taxon>Spermatophyta</taxon>
        <taxon>Magnoliopsida</taxon>
        <taxon>eudicotyledons</taxon>
        <taxon>Gunneridae</taxon>
        <taxon>Pentapetalae</taxon>
        <taxon>rosids</taxon>
        <taxon>fabids</taxon>
        <taxon>Fabales</taxon>
        <taxon>Fabaceae</taxon>
        <taxon>Papilionoideae</taxon>
        <taxon>50 kb inversion clade</taxon>
        <taxon>NPAAA clade</taxon>
        <taxon>Hologalegina</taxon>
        <taxon>IRL clade</taxon>
        <taxon>Trifolieae</taxon>
        <taxon>Trifolium</taxon>
    </lineage>
</organism>
<dbReference type="AlphaFoldDB" id="A0A2K3K0R5"/>
<reference evidence="1 2" key="1">
    <citation type="journal article" date="2014" name="Am. J. Bot.">
        <title>Genome assembly and annotation for red clover (Trifolium pratense; Fabaceae).</title>
        <authorList>
            <person name="Istvanek J."/>
            <person name="Jaros M."/>
            <person name="Krenek A."/>
            <person name="Repkova J."/>
        </authorList>
    </citation>
    <scope>NUCLEOTIDE SEQUENCE [LARGE SCALE GENOMIC DNA]</scope>
    <source>
        <strain evidence="2">cv. Tatra</strain>
        <tissue evidence="1">Young leaves</tissue>
    </source>
</reference>
<dbReference type="EMBL" id="ASHM01133867">
    <property type="protein sequence ID" value="PNX59852.1"/>
    <property type="molecule type" value="Genomic_DNA"/>
</dbReference>
<comment type="caution">
    <text evidence="1">The sequence shown here is derived from an EMBL/GenBank/DDBJ whole genome shotgun (WGS) entry which is preliminary data.</text>
</comment>
<proteinExistence type="predicted"/>
<dbReference type="Gene3D" id="3.80.10.10">
    <property type="entry name" value="Ribonuclease Inhibitor"/>
    <property type="match status" value="1"/>
</dbReference>
<sequence length="143" mass="15949">MAGAMASSSRKRMAVSGLPSDCWELVISKLLNEIDIDNVEERKHYLETLSLVSKQLLSITNTFVYSFKLINPSSSLPISRIFNRFPNLTSLDLSTYRGRADLNALISRIPPPSFSRLTSLNLSNNPIIPTLGLRSIILKNNNN</sequence>